<sequence length="159" mass="16741">MTTTMFDQIFGLPVHALVVHAAVIFAPLLAALSIAYAVLPRVRHRLDWALVATALAALVSVFAAKESGEQLEHRMFQGGTPEAIEVHSGLAETLLPVTALLTVVALALVWLTRARRAPEGTGPRTVVLVLSGLAVILAVAVGYYAVRTGHTGATAVWGD</sequence>
<feature type="transmembrane region" description="Helical" evidence="1">
    <location>
        <begin position="125"/>
        <end position="146"/>
    </location>
</feature>
<evidence type="ECO:0000313" key="3">
    <source>
        <dbReference type="Proteomes" id="UP000327011"/>
    </source>
</evidence>
<keyword evidence="1" id="KW-1133">Transmembrane helix</keyword>
<evidence type="ECO:0008006" key="4">
    <source>
        <dbReference type="Google" id="ProtNLM"/>
    </source>
</evidence>
<proteinExistence type="predicted"/>
<dbReference type="Proteomes" id="UP000327011">
    <property type="component" value="Unassembled WGS sequence"/>
</dbReference>
<comment type="caution">
    <text evidence="2">The sequence shown here is derived from an EMBL/GenBank/DDBJ whole genome shotgun (WGS) entry which is preliminary data.</text>
</comment>
<protein>
    <recommendedName>
        <fullName evidence="4">DUF2231 domain-containing protein</fullName>
    </recommendedName>
</protein>
<organism evidence="2 3">
    <name type="scientific">Microbispora cellulosiformans</name>
    <dbReference type="NCBI Taxonomy" id="2614688"/>
    <lineage>
        <taxon>Bacteria</taxon>
        <taxon>Bacillati</taxon>
        <taxon>Actinomycetota</taxon>
        <taxon>Actinomycetes</taxon>
        <taxon>Streptosporangiales</taxon>
        <taxon>Streptosporangiaceae</taxon>
        <taxon>Microbispora</taxon>
    </lineage>
</organism>
<dbReference type="EMBL" id="VYTZ01000015">
    <property type="protein sequence ID" value="KAA9374656.1"/>
    <property type="molecule type" value="Genomic_DNA"/>
</dbReference>
<feature type="transmembrane region" description="Helical" evidence="1">
    <location>
        <begin position="94"/>
        <end position="113"/>
    </location>
</feature>
<feature type="transmembrane region" description="Helical" evidence="1">
    <location>
        <begin position="46"/>
        <end position="64"/>
    </location>
</feature>
<evidence type="ECO:0000313" key="2">
    <source>
        <dbReference type="EMBL" id="KAA9374656.1"/>
    </source>
</evidence>
<keyword evidence="1" id="KW-0472">Membrane</keyword>
<reference evidence="2 3" key="1">
    <citation type="submission" date="2019-09" db="EMBL/GenBank/DDBJ databases">
        <title>Screening of Novel Bioactive Compounds from Soil-Associated.</title>
        <authorList>
            <person name="Gong X."/>
        </authorList>
    </citation>
    <scope>NUCLEOTIDE SEQUENCE [LARGE SCALE GENOMIC DNA]</scope>
    <source>
        <strain evidence="2 3">Gxj-6</strain>
    </source>
</reference>
<dbReference type="AlphaFoldDB" id="A0A5J5JVD2"/>
<evidence type="ECO:0000256" key="1">
    <source>
        <dbReference type="SAM" id="Phobius"/>
    </source>
</evidence>
<accession>A0A5J5JVD2</accession>
<feature type="transmembrane region" description="Helical" evidence="1">
    <location>
        <begin position="12"/>
        <end position="39"/>
    </location>
</feature>
<keyword evidence="1" id="KW-0812">Transmembrane</keyword>
<dbReference type="RefSeq" id="WP_150938636.1">
    <property type="nucleotide sequence ID" value="NZ_VYTZ01000015.1"/>
</dbReference>
<keyword evidence="3" id="KW-1185">Reference proteome</keyword>
<name>A0A5J5JVD2_9ACTN</name>
<gene>
    <name evidence="2" type="ORF">F5972_30970</name>
</gene>